<dbReference type="OrthoDB" id="9787486at2"/>
<dbReference type="InterPro" id="IPR051122">
    <property type="entry name" value="SDR_DHRS6-like"/>
</dbReference>
<evidence type="ECO:0000313" key="3">
    <source>
        <dbReference type="EMBL" id="TDD53392.1"/>
    </source>
</evidence>
<dbReference type="InterPro" id="IPR002347">
    <property type="entry name" value="SDR_fam"/>
</dbReference>
<reference evidence="3 4" key="1">
    <citation type="submission" date="2019-03" db="EMBL/GenBank/DDBJ databases">
        <title>Draft genome sequences of novel Actinobacteria.</title>
        <authorList>
            <person name="Sahin N."/>
            <person name="Ay H."/>
            <person name="Saygin H."/>
        </authorList>
    </citation>
    <scope>NUCLEOTIDE SEQUENCE [LARGE SCALE GENOMIC DNA]</scope>
    <source>
        <strain evidence="3 4">7K502</strain>
    </source>
</reference>
<dbReference type="InterPro" id="IPR036291">
    <property type="entry name" value="NAD(P)-bd_dom_sf"/>
</dbReference>
<comment type="caution">
    <text evidence="3">The sequence shown here is derived from an EMBL/GenBank/DDBJ whole genome shotgun (WGS) entry which is preliminary data.</text>
</comment>
<organism evidence="3 4">
    <name type="scientific">Saccharopolyspora elongata</name>
    <dbReference type="NCBI Taxonomy" id="2530387"/>
    <lineage>
        <taxon>Bacteria</taxon>
        <taxon>Bacillati</taxon>
        <taxon>Actinomycetota</taxon>
        <taxon>Actinomycetes</taxon>
        <taxon>Pseudonocardiales</taxon>
        <taxon>Pseudonocardiaceae</taxon>
        <taxon>Saccharopolyspora</taxon>
    </lineage>
</organism>
<dbReference type="RefSeq" id="WP_132483506.1">
    <property type="nucleotide sequence ID" value="NZ_SMKW01000009.1"/>
</dbReference>
<dbReference type="PANTHER" id="PTHR43477:SF1">
    <property type="entry name" value="DIHYDROANTICAPSIN 7-DEHYDROGENASE"/>
    <property type="match status" value="1"/>
</dbReference>
<comment type="similarity">
    <text evidence="1">Belongs to the short-chain dehydrogenases/reductases (SDR) family.</text>
</comment>
<sequence length="193" mass="19755">MKAIVIGATGIIGGAVAEALEASGHEVLRAARRGPLRVDMEDPGSIDALLESVGPVDAIVCCAASGRLASLVESSDAEFTLGLQGKLLGQIALVRRAPKYLRDGGSITITSGRWEALPGGSFAAVVNAGLDAFAQAAAVELPRGIRLNAVSPGWVRETLVRLGMDGTPGTPAAEIAGRYVEAVESGVQGRRLT</sequence>
<dbReference type="Gene3D" id="3.40.50.720">
    <property type="entry name" value="NAD(P)-binding Rossmann-like Domain"/>
    <property type="match status" value="1"/>
</dbReference>
<dbReference type="EMBL" id="SMKW01000009">
    <property type="protein sequence ID" value="TDD53392.1"/>
    <property type="molecule type" value="Genomic_DNA"/>
</dbReference>
<dbReference type="GO" id="GO:0016491">
    <property type="term" value="F:oxidoreductase activity"/>
    <property type="evidence" value="ECO:0007669"/>
    <property type="project" value="UniProtKB-KW"/>
</dbReference>
<dbReference type="Proteomes" id="UP000294947">
    <property type="component" value="Unassembled WGS sequence"/>
</dbReference>
<dbReference type="SUPFAM" id="SSF51735">
    <property type="entry name" value="NAD(P)-binding Rossmann-fold domains"/>
    <property type="match status" value="1"/>
</dbReference>
<protein>
    <submittedName>
        <fullName evidence="3">Short chain dehydrogenase</fullName>
    </submittedName>
</protein>
<keyword evidence="2" id="KW-0560">Oxidoreductase</keyword>
<keyword evidence="4" id="KW-1185">Reference proteome</keyword>
<evidence type="ECO:0000256" key="1">
    <source>
        <dbReference type="ARBA" id="ARBA00006484"/>
    </source>
</evidence>
<evidence type="ECO:0000313" key="4">
    <source>
        <dbReference type="Proteomes" id="UP000294947"/>
    </source>
</evidence>
<dbReference type="PRINTS" id="PR00081">
    <property type="entry name" value="GDHRDH"/>
</dbReference>
<dbReference type="AlphaFoldDB" id="A0A4R4ZAW5"/>
<evidence type="ECO:0000256" key="2">
    <source>
        <dbReference type="ARBA" id="ARBA00023002"/>
    </source>
</evidence>
<dbReference type="CDD" id="cd11731">
    <property type="entry name" value="Lin1944_like_SDR_c"/>
    <property type="match status" value="1"/>
</dbReference>
<dbReference type="PANTHER" id="PTHR43477">
    <property type="entry name" value="DIHYDROANTICAPSIN 7-DEHYDROGENASE"/>
    <property type="match status" value="1"/>
</dbReference>
<dbReference type="Pfam" id="PF13561">
    <property type="entry name" value="adh_short_C2"/>
    <property type="match status" value="1"/>
</dbReference>
<proteinExistence type="inferred from homology"/>
<name>A0A4R4ZAW5_9PSEU</name>
<accession>A0A4R4ZAW5</accession>
<gene>
    <name evidence="3" type="ORF">E1288_09845</name>
</gene>
<dbReference type="NCBIfam" id="NF005754">
    <property type="entry name" value="PRK07578.1"/>
    <property type="match status" value="1"/>
</dbReference>